<evidence type="ECO:0000313" key="18">
    <source>
        <dbReference type="EMBL" id="NMI00328.1"/>
    </source>
</evidence>
<keyword evidence="5 14" id="KW-0812">Transmembrane</keyword>
<reference evidence="18 19" key="1">
    <citation type="submission" date="2020-04" db="EMBL/GenBank/DDBJ databases">
        <authorList>
            <person name="Klaysubun C."/>
            <person name="Duangmal K."/>
            <person name="Lipun K."/>
        </authorList>
    </citation>
    <scope>NUCLEOTIDE SEQUENCE [LARGE SCALE GENOMIC DNA]</scope>
    <source>
        <strain evidence="18 19">K10HN5</strain>
    </source>
</reference>
<evidence type="ECO:0000256" key="4">
    <source>
        <dbReference type="ARBA" id="ARBA00022670"/>
    </source>
</evidence>
<feature type="domain" description="CBS" evidence="16">
    <location>
        <begin position="247"/>
        <end position="302"/>
    </location>
</feature>
<evidence type="ECO:0000256" key="3">
    <source>
        <dbReference type="ARBA" id="ARBA00022475"/>
    </source>
</evidence>
<organism evidence="18 19">
    <name type="scientific">Pseudonocardia acidicola</name>
    <dbReference type="NCBI Taxonomy" id="2724939"/>
    <lineage>
        <taxon>Bacteria</taxon>
        <taxon>Bacillati</taxon>
        <taxon>Actinomycetota</taxon>
        <taxon>Actinomycetes</taxon>
        <taxon>Pseudonocardiales</taxon>
        <taxon>Pseudonocardiaceae</taxon>
        <taxon>Pseudonocardia</taxon>
    </lineage>
</organism>
<evidence type="ECO:0000313" key="19">
    <source>
        <dbReference type="Proteomes" id="UP000820669"/>
    </source>
</evidence>
<evidence type="ECO:0000256" key="15">
    <source>
        <dbReference type="SAM" id="MobiDB-lite"/>
    </source>
</evidence>
<evidence type="ECO:0000256" key="13">
    <source>
        <dbReference type="ARBA" id="ARBA00023136"/>
    </source>
</evidence>
<dbReference type="InterPro" id="IPR000644">
    <property type="entry name" value="CBS_dom"/>
</dbReference>
<dbReference type="RefSeq" id="WP_169383806.1">
    <property type="nucleotide sequence ID" value="NZ_JAAXLA010000054.1"/>
</dbReference>
<feature type="transmembrane region" description="Helical" evidence="14">
    <location>
        <begin position="107"/>
        <end position="130"/>
    </location>
</feature>
<dbReference type="Pfam" id="PF00571">
    <property type="entry name" value="CBS"/>
    <property type="match status" value="1"/>
</dbReference>
<keyword evidence="8 14" id="KW-0378">Hydrolase</keyword>
<evidence type="ECO:0000256" key="6">
    <source>
        <dbReference type="ARBA" id="ARBA00022723"/>
    </source>
</evidence>
<comment type="subcellular location">
    <subcellularLocation>
        <location evidence="1 14">Cell membrane</location>
        <topology evidence="1 14">Multi-pass membrane protein</topology>
    </subcellularLocation>
</comment>
<proteinExistence type="inferred from homology"/>
<feature type="domain" description="Peptidase M50" evidence="17">
    <location>
        <begin position="138"/>
        <end position="193"/>
    </location>
</feature>
<keyword evidence="3 14" id="KW-1003">Cell membrane</keyword>
<accession>A0ABX1SHR8</accession>
<keyword evidence="7" id="KW-0677">Repeat</keyword>
<dbReference type="CDD" id="cd06164">
    <property type="entry name" value="S2P-M50_SpoIVFB_CBS"/>
    <property type="match status" value="1"/>
</dbReference>
<dbReference type="PIRSF" id="PIRSF006404">
    <property type="entry name" value="UCP006404_Pept_M50_CBS"/>
    <property type="match status" value="1"/>
</dbReference>
<dbReference type="InterPro" id="IPR046342">
    <property type="entry name" value="CBS_dom_sf"/>
</dbReference>
<evidence type="ECO:0000256" key="11">
    <source>
        <dbReference type="ARBA" id="ARBA00023049"/>
    </source>
</evidence>
<feature type="transmembrane region" description="Helical" evidence="14">
    <location>
        <begin position="188"/>
        <end position="209"/>
    </location>
</feature>
<dbReference type="PANTHER" id="PTHR39188:SF3">
    <property type="entry name" value="STAGE IV SPORULATION PROTEIN FB"/>
    <property type="match status" value="1"/>
</dbReference>
<dbReference type="PANTHER" id="PTHR39188">
    <property type="entry name" value="MEMBRANE-ASSOCIATED ZINC METALLOPROTEASE M50B"/>
    <property type="match status" value="1"/>
</dbReference>
<keyword evidence="9 14" id="KW-0862">Zinc</keyword>
<keyword evidence="19" id="KW-1185">Reference proteome</keyword>
<keyword evidence="4 14" id="KW-0645">Protease</keyword>
<evidence type="ECO:0000259" key="17">
    <source>
        <dbReference type="Pfam" id="PF02163"/>
    </source>
</evidence>
<sequence>MRQTLRLGRFAGVPVEVHWSVVLVVALIAQLLAFTVLPTQAPGLHPGMYWLVGLITGAALMGSVLVHELAHVVVARRCGIRIRRVTLWLIGGVSEMESEPARPGAQAGIAVAGPLTSLVIGGALVGLVLAGRDQHWPAVVLAGLSWLAVMNVLLGAFNLLPASPLDGGRVLHGVVWRLTGDRERGRRVATLAGQMLGSGLTVLGVVLLLRGRWDGLWLAVVGWFLARSAVAERSTATLRGRLAGLRVRDVMRPATQVAPGWWTVAAFVEHLVGHGSAERGFPIVDFDGRPVGELTLTDLARLGADARLRTRVQDAGRPLPAARLLGPDAPAEQLLALPPSTSTDLVAVAVEQNRLVGVITRADLMRTLEVQALRPRPGPDGTPPLGRAGPGATGAG</sequence>
<keyword evidence="13 14" id="KW-0472">Membrane</keyword>
<keyword evidence="6 14" id="KW-0479">Metal-binding</keyword>
<evidence type="ECO:0000259" key="16">
    <source>
        <dbReference type="Pfam" id="PF00571"/>
    </source>
</evidence>
<name>A0ABX1SHR8_9PSEU</name>
<evidence type="ECO:0000256" key="10">
    <source>
        <dbReference type="ARBA" id="ARBA00022989"/>
    </source>
</evidence>
<dbReference type="InterPro" id="IPR008915">
    <property type="entry name" value="Peptidase_M50"/>
</dbReference>
<keyword evidence="11 14" id="KW-0482">Metalloprotease</keyword>
<dbReference type="EMBL" id="JAAXLA010000054">
    <property type="protein sequence ID" value="NMI00328.1"/>
    <property type="molecule type" value="Genomic_DNA"/>
</dbReference>
<keyword evidence="12" id="KW-0129">CBS domain</keyword>
<protein>
    <recommendedName>
        <fullName evidence="14">Zinc metalloprotease</fullName>
    </recommendedName>
</protein>
<feature type="transmembrane region" description="Helical" evidence="14">
    <location>
        <begin position="47"/>
        <end position="74"/>
    </location>
</feature>
<comment type="similarity">
    <text evidence="2 14">Belongs to the peptidase M50B family.</text>
</comment>
<evidence type="ECO:0000256" key="9">
    <source>
        <dbReference type="ARBA" id="ARBA00022833"/>
    </source>
</evidence>
<dbReference type="Proteomes" id="UP000820669">
    <property type="component" value="Unassembled WGS sequence"/>
</dbReference>
<dbReference type="SUPFAM" id="SSF54631">
    <property type="entry name" value="CBS-domain pair"/>
    <property type="match status" value="1"/>
</dbReference>
<keyword evidence="10 14" id="KW-1133">Transmembrane helix</keyword>
<comment type="caution">
    <text evidence="18">The sequence shown here is derived from an EMBL/GenBank/DDBJ whole genome shotgun (WGS) entry which is preliminary data.</text>
</comment>
<evidence type="ECO:0000256" key="5">
    <source>
        <dbReference type="ARBA" id="ARBA00022692"/>
    </source>
</evidence>
<dbReference type="Gene3D" id="3.10.580.10">
    <property type="entry name" value="CBS-domain"/>
    <property type="match status" value="1"/>
</dbReference>
<dbReference type="InterPro" id="IPR016483">
    <property type="entry name" value="UCP006404_Pept_M50_CBS"/>
</dbReference>
<evidence type="ECO:0000256" key="7">
    <source>
        <dbReference type="ARBA" id="ARBA00022737"/>
    </source>
</evidence>
<feature type="region of interest" description="Disordered" evidence="15">
    <location>
        <begin position="372"/>
        <end position="396"/>
    </location>
</feature>
<dbReference type="Pfam" id="PF02163">
    <property type="entry name" value="Peptidase_M50"/>
    <property type="match status" value="2"/>
</dbReference>
<feature type="transmembrane region" description="Helical" evidence="14">
    <location>
        <begin position="136"/>
        <end position="160"/>
    </location>
</feature>
<evidence type="ECO:0000256" key="2">
    <source>
        <dbReference type="ARBA" id="ARBA00007931"/>
    </source>
</evidence>
<feature type="transmembrane region" description="Helical" evidence="14">
    <location>
        <begin position="21"/>
        <end position="41"/>
    </location>
</feature>
<evidence type="ECO:0000256" key="12">
    <source>
        <dbReference type="ARBA" id="ARBA00023122"/>
    </source>
</evidence>
<gene>
    <name evidence="18" type="ORF">HF526_23880</name>
</gene>
<comment type="cofactor">
    <cofactor evidence="14">
        <name>Zn(2+)</name>
        <dbReference type="ChEBI" id="CHEBI:29105"/>
    </cofactor>
    <text evidence="14">Binds 1 zinc ion per subunit.</text>
</comment>
<evidence type="ECO:0000256" key="8">
    <source>
        <dbReference type="ARBA" id="ARBA00022801"/>
    </source>
</evidence>
<feature type="domain" description="Peptidase M50" evidence="17">
    <location>
        <begin position="58"/>
        <end position="128"/>
    </location>
</feature>
<evidence type="ECO:0000256" key="1">
    <source>
        <dbReference type="ARBA" id="ARBA00004651"/>
    </source>
</evidence>
<evidence type="ECO:0000256" key="14">
    <source>
        <dbReference type="PIRNR" id="PIRNR006404"/>
    </source>
</evidence>